<gene>
    <name evidence="11" type="primary">ccsA</name>
    <name evidence="11" type="ORF">QQ020_26700</name>
</gene>
<feature type="transmembrane region" description="Helical" evidence="9">
    <location>
        <begin position="76"/>
        <end position="100"/>
    </location>
</feature>
<keyword evidence="7 9" id="KW-1133">Transmembrane helix</keyword>
<evidence type="ECO:0000256" key="2">
    <source>
        <dbReference type="ARBA" id="ARBA00004141"/>
    </source>
</evidence>
<evidence type="ECO:0000256" key="3">
    <source>
        <dbReference type="ARBA" id="ARBA00005840"/>
    </source>
</evidence>
<comment type="function">
    <text evidence="1">Required for the export of heme to the periplasm for the biogenesis of c-type cytochromes.</text>
</comment>
<keyword evidence="5 9" id="KW-0812">Transmembrane</keyword>
<dbReference type="RefSeq" id="WP_346761034.1">
    <property type="nucleotide sequence ID" value="NZ_JAUJEB010000007.1"/>
</dbReference>
<evidence type="ECO:0000256" key="4">
    <source>
        <dbReference type="ARBA" id="ARBA00016463"/>
    </source>
</evidence>
<keyword evidence="8 9" id="KW-0472">Membrane</keyword>
<dbReference type="PANTHER" id="PTHR30071">
    <property type="entry name" value="HEME EXPORTER PROTEIN C"/>
    <property type="match status" value="1"/>
</dbReference>
<evidence type="ECO:0000313" key="11">
    <source>
        <dbReference type="EMBL" id="MDN5215696.1"/>
    </source>
</evidence>
<feature type="transmembrane region" description="Helical" evidence="9">
    <location>
        <begin position="142"/>
        <end position="162"/>
    </location>
</feature>
<sequence length="223" mass="25126">MNFVKQSWWKILAVILVFYTIIGGFLFEAPRLAIVNETIRNLYFHVPMWFAMVTMLLISTIYSIKYLNKRNSLHDVVANEFANVGILLGILGLSTGSIWARFTWGAWWVNDPQLNAAAIGVLIYLAYAVLRNSIEDDQKRGTVSGVYNIFAFAAFVPLIFVLPRLADNSLHPGKGGNPGFNAYDLDSKLRMVFYPAVVGWALLGVWLASLGIRMKALYLKRED</sequence>
<feature type="transmembrane region" description="Helical" evidence="9">
    <location>
        <begin position="42"/>
        <end position="64"/>
    </location>
</feature>
<dbReference type="EMBL" id="JAUJEB010000007">
    <property type="protein sequence ID" value="MDN5215696.1"/>
    <property type="molecule type" value="Genomic_DNA"/>
</dbReference>
<evidence type="ECO:0000256" key="1">
    <source>
        <dbReference type="ARBA" id="ARBA00002442"/>
    </source>
</evidence>
<dbReference type="InterPro" id="IPR003557">
    <property type="entry name" value="Cyt_c_biogenesis_CcmC"/>
</dbReference>
<evidence type="ECO:0000256" key="8">
    <source>
        <dbReference type="ARBA" id="ARBA00023136"/>
    </source>
</evidence>
<feature type="domain" description="Cytochrome c assembly protein" evidence="10">
    <location>
        <begin position="12"/>
        <end position="164"/>
    </location>
</feature>
<dbReference type="Pfam" id="PF01578">
    <property type="entry name" value="Cytochrom_C_asm"/>
    <property type="match status" value="1"/>
</dbReference>
<evidence type="ECO:0000256" key="7">
    <source>
        <dbReference type="ARBA" id="ARBA00022989"/>
    </source>
</evidence>
<comment type="subcellular location">
    <subcellularLocation>
        <location evidence="2">Membrane</location>
        <topology evidence="2">Multi-pass membrane protein</topology>
    </subcellularLocation>
</comment>
<evidence type="ECO:0000313" key="12">
    <source>
        <dbReference type="Proteomes" id="UP001172083"/>
    </source>
</evidence>
<feature type="transmembrane region" description="Helical" evidence="9">
    <location>
        <begin position="192"/>
        <end position="212"/>
    </location>
</feature>
<protein>
    <recommendedName>
        <fullName evidence="4">Heme exporter protein C</fullName>
    </recommendedName>
</protein>
<dbReference type="InterPro" id="IPR002541">
    <property type="entry name" value="Cyt_c_assembly"/>
</dbReference>
<comment type="caution">
    <text evidence="11">The sequence shown here is derived from an EMBL/GenBank/DDBJ whole genome shotgun (WGS) entry which is preliminary data.</text>
</comment>
<feature type="transmembrane region" description="Helical" evidence="9">
    <location>
        <begin position="112"/>
        <end position="130"/>
    </location>
</feature>
<dbReference type="Proteomes" id="UP001172083">
    <property type="component" value="Unassembled WGS sequence"/>
</dbReference>
<dbReference type="PANTHER" id="PTHR30071:SF1">
    <property type="entry name" value="CYTOCHROME B_B6 PROTEIN-RELATED"/>
    <property type="match status" value="1"/>
</dbReference>
<keyword evidence="6" id="KW-0201">Cytochrome c-type biogenesis</keyword>
<evidence type="ECO:0000256" key="6">
    <source>
        <dbReference type="ARBA" id="ARBA00022748"/>
    </source>
</evidence>
<comment type="similarity">
    <text evidence="3">Belongs to the CcmC/CycZ/HelC family.</text>
</comment>
<dbReference type="PRINTS" id="PR01386">
    <property type="entry name" value="CCMCBIOGNSIS"/>
</dbReference>
<dbReference type="InterPro" id="IPR045062">
    <property type="entry name" value="Cyt_c_biogenesis_CcsA/CcmC"/>
</dbReference>
<evidence type="ECO:0000256" key="9">
    <source>
        <dbReference type="SAM" id="Phobius"/>
    </source>
</evidence>
<organism evidence="11 12">
    <name type="scientific">Agaribacillus aureus</name>
    <dbReference type="NCBI Taxonomy" id="3051825"/>
    <lineage>
        <taxon>Bacteria</taxon>
        <taxon>Pseudomonadati</taxon>
        <taxon>Bacteroidota</taxon>
        <taxon>Cytophagia</taxon>
        <taxon>Cytophagales</taxon>
        <taxon>Splendidivirgaceae</taxon>
        <taxon>Agaribacillus</taxon>
    </lineage>
</organism>
<evidence type="ECO:0000256" key="5">
    <source>
        <dbReference type="ARBA" id="ARBA00022692"/>
    </source>
</evidence>
<name>A0ABT8LF70_9BACT</name>
<accession>A0ABT8LF70</accession>
<reference evidence="11" key="1">
    <citation type="submission" date="2023-06" db="EMBL/GenBank/DDBJ databases">
        <title>Genomic of Agaribacillus aureum.</title>
        <authorList>
            <person name="Wang G."/>
        </authorList>
    </citation>
    <scope>NUCLEOTIDE SEQUENCE</scope>
    <source>
        <strain evidence="11">BMA12</strain>
    </source>
</reference>
<feature type="transmembrane region" description="Helical" evidence="9">
    <location>
        <begin position="7"/>
        <end position="27"/>
    </location>
</feature>
<keyword evidence="12" id="KW-1185">Reference proteome</keyword>
<proteinExistence type="inferred from homology"/>
<evidence type="ECO:0000259" key="10">
    <source>
        <dbReference type="Pfam" id="PF01578"/>
    </source>
</evidence>